<dbReference type="Proteomes" id="UP000583800">
    <property type="component" value="Unassembled WGS sequence"/>
</dbReference>
<name>A0A7X0F007_9ACTN</name>
<dbReference type="RefSeq" id="WP_281394323.1">
    <property type="nucleotide sequence ID" value="NZ_JACHJB010000002.1"/>
</dbReference>
<evidence type="ECO:0000313" key="1">
    <source>
        <dbReference type="EMBL" id="MBB6348064.1"/>
    </source>
</evidence>
<reference evidence="1 2" key="1">
    <citation type="submission" date="2020-08" db="EMBL/GenBank/DDBJ databases">
        <title>Sequencing the genomes of 1000 actinobacteria strains.</title>
        <authorList>
            <person name="Klenk H.-P."/>
        </authorList>
    </citation>
    <scope>NUCLEOTIDE SEQUENCE [LARGE SCALE GENOMIC DNA]</scope>
    <source>
        <strain evidence="1 2">DSM 45913</strain>
    </source>
</reference>
<comment type="caution">
    <text evidence="1">The sequence shown here is derived from an EMBL/GenBank/DDBJ whole genome shotgun (WGS) entry which is preliminary data.</text>
</comment>
<organism evidence="1 2">
    <name type="scientific">Nonomuraea muscovyensis</name>
    <dbReference type="NCBI Taxonomy" id="1124761"/>
    <lineage>
        <taxon>Bacteria</taxon>
        <taxon>Bacillati</taxon>
        <taxon>Actinomycetota</taxon>
        <taxon>Actinomycetes</taxon>
        <taxon>Streptosporangiales</taxon>
        <taxon>Streptosporangiaceae</taxon>
        <taxon>Nonomuraea</taxon>
    </lineage>
</organism>
<sequence length="40" mass="4051">MSVTAVVGVQRADLGGGLAQQVMAAPPVACAEMPWPTALR</sequence>
<dbReference type="EMBL" id="JACHJB010000002">
    <property type="protein sequence ID" value="MBB6348064.1"/>
    <property type="molecule type" value="Genomic_DNA"/>
</dbReference>
<protein>
    <submittedName>
        <fullName evidence="1">Uncharacterized protein</fullName>
    </submittedName>
</protein>
<keyword evidence="2" id="KW-1185">Reference proteome</keyword>
<accession>A0A7X0F007</accession>
<dbReference type="AlphaFoldDB" id="A0A7X0F007"/>
<gene>
    <name evidence="1" type="ORF">FHU36_004609</name>
</gene>
<evidence type="ECO:0000313" key="2">
    <source>
        <dbReference type="Proteomes" id="UP000583800"/>
    </source>
</evidence>
<proteinExistence type="predicted"/>